<reference evidence="2 3" key="1">
    <citation type="journal article" date="2016" name="Nat. Commun.">
        <title>Thousands of microbial genomes shed light on interconnected biogeochemical processes in an aquifer system.</title>
        <authorList>
            <person name="Anantharaman K."/>
            <person name="Brown C.T."/>
            <person name="Hug L.A."/>
            <person name="Sharon I."/>
            <person name="Castelle C.J."/>
            <person name="Probst A.J."/>
            <person name="Thomas B.C."/>
            <person name="Singh A."/>
            <person name="Wilkins M.J."/>
            <person name="Karaoz U."/>
            <person name="Brodie E.L."/>
            <person name="Williams K.H."/>
            <person name="Hubbard S.S."/>
            <person name="Banfield J.F."/>
        </authorList>
    </citation>
    <scope>NUCLEOTIDE SEQUENCE [LARGE SCALE GENOMIC DNA]</scope>
</reference>
<accession>A0A1F4W2J0</accession>
<comment type="caution">
    <text evidence="2">The sequence shown here is derived from an EMBL/GenBank/DDBJ whole genome shotgun (WGS) entry which is preliminary data.</text>
</comment>
<dbReference type="InterPro" id="IPR024439">
    <property type="entry name" value="RNHCP"/>
</dbReference>
<name>A0A1F4W2J0_UNCKA</name>
<dbReference type="Gene3D" id="2.20.28.30">
    <property type="entry name" value="RNA polymerase ii, chain L"/>
    <property type="match status" value="1"/>
</dbReference>
<proteinExistence type="predicted"/>
<dbReference type="Proteomes" id="UP000176614">
    <property type="component" value="Unassembled WGS sequence"/>
</dbReference>
<protein>
    <recommendedName>
        <fullName evidence="1">RNHCP domain-containing protein</fullName>
    </recommendedName>
</protein>
<sequence>MNFNCSNCQKKVDFNAPGTKNRNHCPYCLYSIHIDIEIGDRKNKCMGLMRPIGKLLKQDGEEVLVHKCETCGEVRKNRIAGDDDWDLVKNLPILEKDVLFTPNHPCNETSIW</sequence>
<organism evidence="2 3">
    <name type="scientific">candidate division WWE3 bacterium RIFOXYA2_FULL_46_9</name>
    <dbReference type="NCBI Taxonomy" id="1802636"/>
    <lineage>
        <taxon>Bacteria</taxon>
        <taxon>Katanobacteria</taxon>
    </lineage>
</organism>
<gene>
    <name evidence="2" type="ORF">A2264_04440</name>
</gene>
<dbReference type="EMBL" id="MEVT01000005">
    <property type="protein sequence ID" value="OGC63590.1"/>
    <property type="molecule type" value="Genomic_DNA"/>
</dbReference>
<dbReference type="Pfam" id="PF12647">
    <property type="entry name" value="RNHCP"/>
    <property type="match status" value="1"/>
</dbReference>
<evidence type="ECO:0000313" key="2">
    <source>
        <dbReference type="EMBL" id="OGC63590.1"/>
    </source>
</evidence>
<dbReference type="AlphaFoldDB" id="A0A1F4W2J0"/>
<evidence type="ECO:0000259" key="1">
    <source>
        <dbReference type="Pfam" id="PF12647"/>
    </source>
</evidence>
<feature type="domain" description="RNHCP" evidence="1">
    <location>
        <begin position="2"/>
        <end position="84"/>
    </location>
</feature>
<evidence type="ECO:0000313" key="3">
    <source>
        <dbReference type="Proteomes" id="UP000176614"/>
    </source>
</evidence>